<name>J9EPR5_WUCBA</name>
<accession>J9EPR5</accession>
<dbReference type="Proteomes" id="UP000004810">
    <property type="component" value="Unassembled WGS sequence"/>
</dbReference>
<comment type="caution">
    <text evidence="2">The sequence shown here is derived from an EMBL/GenBank/DDBJ whole genome shotgun (WGS) entry which is preliminary data.</text>
</comment>
<feature type="region of interest" description="Disordered" evidence="1">
    <location>
        <begin position="39"/>
        <end position="59"/>
    </location>
</feature>
<feature type="compositionally biased region" description="Polar residues" evidence="1">
    <location>
        <begin position="39"/>
        <end position="55"/>
    </location>
</feature>
<reference evidence="3" key="1">
    <citation type="submission" date="2012-08" db="EMBL/GenBank/DDBJ databases">
        <title>The Genome Sequence of Wuchereria bancrofti.</title>
        <authorList>
            <person name="Nutman T.B."/>
            <person name="Fink D.L."/>
            <person name="Russ C."/>
            <person name="Young S."/>
            <person name="Zeng Q."/>
            <person name="Koehrsen M."/>
            <person name="Alvarado L."/>
            <person name="Berlin A."/>
            <person name="Chapman S.B."/>
            <person name="Chen Z."/>
            <person name="Freedman E."/>
            <person name="Gellesch M."/>
            <person name="Goldberg J."/>
            <person name="Griggs A."/>
            <person name="Gujja S."/>
            <person name="Heilman E.R."/>
            <person name="Heiman D."/>
            <person name="Hepburn T."/>
            <person name="Howarth C."/>
            <person name="Jen D."/>
            <person name="Larson L."/>
            <person name="Lewis B."/>
            <person name="Mehta T."/>
            <person name="Park D."/>
            <person name="Pearson M."/>
            <person name="Roberts A."/>
            <person name="Saif S."/>
            <person name="Shea T."/>
            <person name="Shenoy N."/>
            <person name="Sisk P."/>
            <person name="Stolte C."/>
            <person name="Sykes S."/>
            <person name="Walk T."/>
            <person name="White J."/>
            <person name="Yandava C."/>
            <person name="Haas B."/>
            <person name="Henn M.R."/>
            <person name="Nusbaum C."/>
            <person name="Birren B."/>
        </authorList>
    </citation>
    <scope>NUCLEOTIDE SEQUENCE [LARGE SCALE GENOMIC DNA]</scope>
    <source>
        <strain evidence="3">NA</strain>
    </source>
</reference>
<evidence type="ECO:0000313" key="3">
    <source>
        <dbReference type="Proteomes" id="UP000004810"/>
    </source>
</evidence>
<protein>
    <submittedName>
        <fullName evidence="2">Uncharacterized protein</fullName>
    </submittedName>
</protein>
<evidence type="ECO:0000313" key="2">
    <source>
        <dbReference type="EMBL" id="EJW84178.1"/>
    </source>
</evidence>
<proteinExistence type="predicted"/>
<dbReference type="AlphaFoldDB" id="J9EPR5"/>
<evidence type="ECO:0000256" key="1">
    <source>
        <dbReference type="SAM" id="MobiDB-lite"/>
    </source>
</evidence>
<organism evidence="2 3">
    <name type="scientific">Wuchereria bancrofti</name>
    <dbReference type="NCBI Taxonomy" id="6293"/>
    <lineage>
        <taxon>Eukaryota</taxon>
        <taxon>Metazoa</taxon>
        <taxon>Ecdysozoa</taxon>
        <taxon>Nematoda</taxon>
        <taxon>Chromadorea</taxon>
        <taxon>Rhabditida</taxon>
        <taxon>Spirurina</taxon>
        <taxon>Spiruromorpha</taxon>
        <taxon>Filarioidea</taxon>
        <taxon>Onchocercidae</taxon>
        <taxon>Wuchereria</taxon>
    </lineage>
</organism>
<sequence length="117" mass="13351">MSYPTPLGHACAIQTPLNTTSKIWLRTVLTSCLDLPNSESLTTGNENKSSSQTLDTPKEHELISYQQSIRIYLQHAATNMTKIPRNMSENKKTILNQSANIEQRIYGECEMHRKHYD</sequence>
<dbReference type="EMBL" id="ADBV01001764">
    <property type="protein sequence ID" value="EJW84178.1"/>
    <property type="molecule type" value="Genomic_DNA"/>
</dbReference>
<gene>
    <name evidence="2" type="ORF">WUBG_04909</name>
</gene>